<feature type="domain" description="Clu" evidence="2">
    <location>
        <begin position="388"/>
        <end position="487"/>
    </location>
</feature>
<feature type="region of interest" description="Disordered" evidence="1">
    <location>
        <begin position="1"/>
        <end position="41"/>
    </location>
</feature>
<evidence type="ECO:0000313" key="3">
    <source>
        <dbReference type="EMBL" id="KAF2533451.1"/>
    </source>
</evidence>
<evidence type="ECO:0000256" key="1">
    <source>
        <dbReference type="SAM" id="MobiDB-lite"/>
    </source>
</evidence>
<protein>
    <recommendedName>
        <fullName evidence="2">Clu domain-containing protein</fullName>
    </recommendedName>
</protein>
<dbReference type="PANTHER" id="PTHR12601:SF39">
    <property type="entry name" value="PROTEIN REDUCED CHLOROPLAST COVERAGE 2"/>
    <property type="match status" value="1"/>
</dbReference>
<dbReference type="PANTHER" id="PTHR12601">
    <property type="entry name" value="EUKARYOTIC TRANSLATION INITIATION FACTOR 3 SUBUNIT EIF-3"/>
    <property type="match status" value="1"/>
</dbReference>
<name>A0A8S9FJU4_BRACR</name>
<sequence length="487" mass="53964">MDLARADGFRPNLSHESDATYEAQTKEDKDPFSLSKGPVTRSQTRNLRKAISTWFTPNQSHLQPENKRTRVDSLQVFHLRSLFVGVNLTITSTSTQVFDLSMDLMHTEDPFHLDFYPSVHPSSIKFYQGDKPIIKPQHVAILEFLRQETKATYSSFRVDSLQVFRLRSLFVGVNLTISGTSTQVFDLSIDLMHTEDPFHLDFYPSVHPSSINEVQSSRINNAFPLPFVLEGAFKIVEGPVSSAAGNPDSVLSPKLKESEKKLVVGNGGGGGCEASQVAEGGDKVKSTCAHRLVSGSFTNSSPSPTLLLRSNISERFYPAGKQQLLCHSLVELLQQISRPFDAAYDALIKAIIEHNKFGNLPYGFQANTWVVPPVVVDSPSTFPSLPVEDVTWGGDDGGVGRSGKLDKRKWAKEFAIWAAMPCNTSEERRVRDRKAFLLHNLFVDVSVFKAVEIIKNVVESMLLAIFRSGKLLLTGEVLKLSLPGKGR</sequence>
<dbReference type="InterPro" id="IPR027523">
    <property type="entry name" value="CLU_prot"/>
</dbReference>
<dbReference type="InterPro" id="IPR025697">
    <property type="entry name" value="CLU_dom"/>
</dbReference>
<dbReference type="GO" id="GO:0005737">
    <property type="term" value="C:cytoplasm"/>
    <property type="evidence" value="ECO:0007669"/>
    <property type="project" value="TreeGrafter"/>
</dbReference>
<dbReference type="AlphaFoldDB" id="A0A8S9FJU4"/>
<evidence type="ECO:0000259" key="2">
    <source>
        <dbReference type="PROSITE" id="PS51823"/>
    </source>
</evidence>
<reference evidence="3" key="1">
    <citation type="submission" date="2019-12" db="EMBL/GenBank/DDBJ databases">
        <title>Genome sequencing and annotation of Brassica cretica.</title>
        <authorList>
            <person name="Studholme D.J."/>
            <person name="Sarris P.F."/>
        </authorList>
    </citation>
    <scope>NUCLEOTIDE SEQUENCE</scope>
    <source>
        <strain evidence="3">PFS-102/07</strain>
        <tissue evidence="3">Leaf</tissue>
    </source>
</reference>
<feature type="compositionally biased region" description="Basic and acidic residues" evidence="1">
    <location>
        <begin position="1"/>
        <end position="31"/>
    </location>
</feature>
<comment type="caution">
    <text evidence="3">The sequence shown here is derived from an EMBL/GenBank/DDBJ whole genome shotgun (WGS) entry which is preliminary data.</text>
</comment>
<accession>A0A8S9FJU4</accession>
<organism evidence="3">
    <name type="scientific">Brassica cretica</name>
    <name type="common">Mustard</name>
    <dbReference type="NCBI Taxonomy" id="69181"/>
    <lineage>
        <taxon>Eukaryota</taxon>
        <taxon>Viridiplantae</taxon>
        <taxon>Streptophyta</taxon>
        <taxon>Embryophyta</taxon>
        <taxon>Tracheophyta</taxon>
        <taxon>Spermatophyta</taxon>
        <taxon>Magnoliopsida</taxon>
        <taxon>eudicotyledons</taxon>
        <taxon>Gunneridae</taxon>
        <taxon>Pentapetalae</taxon>
        <taxon>rosids</taxon>
        <taxon>malvids</taxon>
        <taxon>Brassicales</taxon>
        <taxon>Brassicaceae</taxon>
        <taxon>Brassiceae</taxon>
        <taxon>Brassica</taxon>
    </lineage>
</organism>
<dbReference type="PROSITE" id="PS51823">
    <property type="entry name" value="CLU"/>
    <property type="match status" value="1"/>
</dbReference>
<proteinExistence type="predicted"/>
<dbReference type="EMBL" id="QGKY02002305">
    <property type="protein sequence ID" value="KAF2533451.1"/>
    <property type="molecule type" value="Genomic_DNA"/>
</dbReference>
<gene>
    <name evidence="3" type="ORF">F2Q70_00031266</name>
</gene>